<proteinExistence type="predicted"/>
<evidence type="ECO:0000259" key="1">
    <source>
        <dbReference type="Pfam" id="PF09862"/>
    </source>
</evidence>
<dbReference type="Pfam" id="PF09862">
    <property type="entry name" value="DUF2089"/>
    <property type="match status" value="1"/>
</dbReference>
<dbReference type="AlphaFoldDB" id="A0A449BHR3"/>
<organism evidence="3 4">
    <name type="scientific">Acholeplasma hippikon</name>
    <dbReference type="NCBI Taxonomy" id="264636"/>
    <lineage>
        <taxon>Bacteria</taxon>
        <taxon>Bacillati</taxon>
        <taxon>Mycoplasmatota</taxon>
        <taxon>Mollicutes</taxon>
        <taxon>Acholeplasmatales</taxon>
        <taxon>Acholeplasmataceae</taxon>
        <taxon>Acholeplasma</taxon>
    </lineage>
</organism>
<dbReference type="Proteomes" id="UP000290909">
    <property type="component" value="Chromosome"/>
</dbReference>
<dbReference type="Pfam" id="PF22747">
    <property type="entry name" value="Zn_ribbon_DUF2089"/>
    <property type="match status" value="1"/>
</dbReference>
<evidence type="ECO:0000313" key="4">
    <source>
        <dbReference type="Proteomes" id="UP000290909"/>
    </source>
</evidence>
<name>A0A449BHR3_9MOLU</name>
<feature type="domain" description="DUF2089" evidence="1">
    <location>
        <begin position="45"/>
        <end position="90"/>
    </location>
</feature>
<sequence>MKKLNVAITTCPICQGDLHITGLACDHCHTEIKGEFSFSKFNYINKETLYFIELFIKNRGNIKAVEKEMNVSYPTVKKLLDEAVVALGYNLDDEEEKEEVVQSKEKVNNLDILEMIKNGSISVENAIEKLKKSKK</sequence>
<dbReference type="EMBL" id="LR215050">
    <property type="protein sequence ID" value="VEU82001.1"/>
    <property type="molecule type" value="Genomic_DNA"/>
</dbReference>
<gene>
    <name evidence="3" type="ORF">NCTC10172_00006</name>
</gene>
<dbReference type="InterPro" id="IPR018658">
    <property type="entry name" value="DUF2089"/>
</dbReference>
<dbReference type="STRING" id="1408416.GCA_000702765_00586"/>
<protein>
    <submittedName>
        <fullName evidence="3">Protein of uncharacterized function(DUF2089)</fullName>
    </submittedName>
</protein>
<evidence type="ECO:0000313" key="3">
    <source>
        <dbReference type="EMBL" id="VEU82001.1"/>
    </source>
</evidence>
<dbReference type="RefSeq" id="WP_035368821.1">
    <property type="nucleotide sequence ID" value="NZ_LR215050.1"/>
</dbReference>
<feature type="domain" description="DUF2089" evidence="2">
    <location>
        <begin position="11"/>
        <end position="41"/>
    </location>
</feature>
<keyword evidence="4" id="KW-1185">Reference proteome</keyword>
<dbReference type="InterPro" id="IPR053957">
    <property type="entry name" value="DUF2089_Zn_ribbon"/>
</dbReference>
<accession>A0A449BHR3</accession>
<reference evidence="3 4" key="1">
    <citation type="submission" date="2019-01" db="EMBL/GenBank/DDBJ databases">
        <authorList>
            <consortium name="Pathogen Informatics"/>
        </authorList>
    </citation>
    <scope>NUCLEOTIDE SEQUENCE [LARGE SCALE GENOMIC DNA]</scope>
    <source>
        <strain evidence="3 4">NCTC10172</strain>
    </source>
</reference>
<evidence type="ECO:0000259" key="2">
    <source>
        <dbReference type="Pfam" id="PF22747"/>
    </source>
</evidence>
<dbReference type="KEGG" id="ahk:NCTC10172_00006"/>